<dbReference type="InterPro" id="IPR001584">
    <property type="entry name" value="Integrase_cat-core"/>
</dbReference>
<dbReference type="Gene3D" id="3.30.420.10">
    <property type="entry name" value="Ribonuclease H-like superfamily/Ribonuclease H"/>
    <property type="match status" value="1"/>
</dbReference>
<dbReference type="GO" id="GO:0006508">
    <property type="term" value="P:proteolysis"/>
    <property type="evidence" value="ECO:0007669"/>
    <property type="project" value="UniProtKB-KW"/>
</dbReference>
<gene>
    <name evidence="3" type="ORF">KK1_003064</name>
</gene>
<feature type="domain" description="Integrase catalytic" evidence="2">
    <location>
        <begin position="174"/>
        <end position="286"/>
    </location>
</feature>
<reference evidence="3 4" key="1">
    <citation type="journal article" date="2012" name="Nat. Biotechnol.">
        <title>Draft genome sequence of pigeonpea (Cajanus cajan), an orphan legume crop of resource-poor farmers.</title>
        <authorList>
            <person name="Varshney R.K."/>
            <person name="Chen W."/>
            <person name="Li Y."/>
            <person name="Bharti A.K."/>
            <person name="Saxena R.K."/>
            <person name="Schlueter J.A."/>
            <person name="Donoghue M.T."/>
            <person name="Azam S."/>
            <person name="Fan G."/>
            <person name="Whaley A.M."/>
            <person name="Farmer A.D."/>
            <person name="Sheridan J."/>
            <person name="Iwata A."/>
            <person name="Tuteja R."/>
            <person name="Penmetsa R.V."/>
            <person name="Wu W."/>
            <person name="Upadhyaya H.D."/>
            <person name="Yang S.P."/>
            <person name="Shah T."/>
            <person name="Saxena K.B."/>
            <person name="Michael T."/>
            <person name="McCombie W.R."/>
            <person name="Yang B."/>
            <person name="Zhang G."/>
            <person name="Yang H."/>
            <person name="Wang J."/>
            <person name="Spillane C."/>
            <person name="Cook D.R."/>
            <person name="May G.D."/>
            <person name="Xu X."/>
            <person name="Jackson S.A."/>
        </authorList>
    </citation>
    <scope>NUCLEOTIDE SEQUENCE [LARGE SCALE GENOMIC DNA]</scope>
    <source>
        <strain evidence="4">cv. Asha</strain>
    </source>
</reference>
<dbReference type="Proteomes" id="UP000075243">
    <property type="component" value="Chromosome 11"/>
</dbReference>
<dbReference type="InterPro" id="IPR039537">
    <property type="entry name" value="Retrotran_Ty1/copia-like"/>
</dbReference>
<dbReference type="Pfam" id="PF13976">
    <property type="entry name" value="gag_pre-integrs"/>
    <property type="match status" value="1"/>
</dbReference>
<dbReference type="InterPro" id="IPR025724">
    <property type="entry name" value="GAG-pre-integrase_dom"/>
</dbReference>
<dbReference type="Gramene" id="C.cajan_02994.t">
    <property type="protein sequence ID" value="C.cajan_02994.t"/>
    <property type="gene ID" value="C.cajan_02994"/>
</dbReference>
<dbReference type="PROSITE" id="PS50994">
    <property type="entry name" value="INTEGRASE"/>
    <property type="match status" value="1"/>
</dbReference>
<keyword evidence="1" id="KW-0645">Protease</keyword>
<evidence type="ECO:0000313" key="4">
    <source>
        <dbReference type="Proteomes" id="UP000075243"/>
    </source>
</evidence>
<dbReference type="InterPro" id="IPR036397">
    <property type="entry name" value="RNaseH_sf"/>
</dbReference>
<dbReference type="SUPFAM" id="SSF53098">
    <property type="entry name" value="Ribonuclease H-like"/>
    <property type="match status" value="1"/>
</dbReference>
<dbReference type="GO" id="GO:0003676">
    <property type="term" value="F:nucleic acid binding"/>
    <property type="evidence" value="ECO:0007669"/>
    <property type="project" value="InterPro"/>
</dbReference>
<keyword evidence="1" id="KW-0378">Hydrolase</keyword>
<evidence type="ECO:0000256" key="1">
    <source>
        <dbReference type="ARBA" id="ARBA00022670"/>
    </source>
</evidence>
<dbReference type="InterPro" id="IPR054722">
    <property type="entry name" value="PolX-like_BBD"/>
</dbReference>
<dbReference type="CDD" id="cd09272">
    <property type="entry name" value="RNase_HI_RT_Ty1"/>
    <property type="match status" value="1"/>
</dbReference>
<keyword evidence="4" id="KW-1185">Reference proteome</keyword>
<protein>
    <submittedName>
        <fullName evidence="3">Retrovirus-related Pol polyprotein from transposon TNT 1-94</fullName>
    </submittedName>
</protein>
<sequence length="512" mass="58684">MDTGASYHMTFNRKLFNSFKEWNDSVKLGDDEELGVKGSSAVHIKMYDGMVRTFDAWYVPGLQKNLISIGTLDKQGYSFSGNDGQITFSKGSLVVMKGKLQHGIYVMLGNSFQGTVFISHSLEQHVDNTELWHHRLGHMSERGLVVLSKQGLLGGAMTGKLKFCESCKFSHSKHTSIEILQYVHSDLWDPSTVQSHGRSRYFVTFIDDYFRKVWVYFLKSKDEVFGRFKEWKTMVEKRTGKLVKTLITNNELEFCNALFDDYCKELGIVRHLTVRHTPQQMALLNRDSLVKEGNQKTYEVYVDVTNVVDINSIAYALVFGENLDSDEPKFYKEAIQSKETSKWLIAMDEKMQSLKKNQTLELVPLPRGVKLVGCKWVLKRIEGIPGVKPSKFKARLVAKGFSQIEAEYMSLTERLKKGIWLQGLIDSFGLNVHRHILYCDSQSALCLAKNSVYHERSKHIDVRLNFIRDVIEDKLFSIEKIATVDNPVDMLTKPLSFEKFKHSLDLVNVRIA</sequence>
<proteinExistence type="predicted"/>
<dbReference type="InterPro" id="IPR012337">
    <property type="entry name" value="RNaseH-like_sf"/>
</dbReference>
<organism evidence="3 4">
    <name type="scientific">Cajanus cajan</name>
    <name type="common">Pigeon pea</name>
    <name type="synonym">Cajanus indicus</name>
    <dbReference type="NCBI Taxonomy" id="3821"/>
    <lineage>
        <taxon>Eukaryota</taxon>
        <taxon>Viridiplantae</taxon>
        <taxon>Streptophyta</taxon>
        <taxon>Embryophyta</taxon>
        <taxon>Tracheophyta</taxon>
        <taxon>Spermatophyta</taxon>
        <taxon>Magnoliopsida</taxon>
        <taxon>eudicotyledons</taxon>
        <taxon>Gunneridae</taxon>
        <taxon>Pentapetalae</taxon>
        <taxon>rosids</taxon>
        <taxon>fabids</taxon>
        <taxon>Fabales</taxon>
        <taxon>Fabaceae</taxon>
        <taxon>Papilionoideae</taxon>
        <taxon>50 kb inversion clade</taxon>
        <taxon>NPAAA clade</taxon>
        <taxon>indigoferoid/millettioid clade</taxon>
        <taxon>Phaseoleae</taxon>
        <taxon>Cajanus</taxon>
    </lineage>
</organism>
<evidence type="ECO:0000259" key="2">
    <source>
        <dbReference type="PROSITE" id="PS50994"/>
    </source>
</evidence>
<dbReference type="PANTHER" id="PTHR42648:SF28">
    <property type="entry name" value="TRANSPOSON-ENCODED PROTEIN WITH RIBONUCLEASE H-LIKE AND RETROVIRUS ZINC FINGER-LIKE DOMAINS"/>
    <property type="match status" value="1"/>
</dbReference>
<dbReference type="EMBL" id="CM003613">
    <property type="protein sequence ID" value="KYP56816.1"/>
    <property type="molecule type" value="Genomic_DNA"/>
</dbReference>
<dbReference type="GO" id="GO:0015074">
    <property type="term" value="P:DNA integration"/>
    <property type="evidence" value="ECO:0007669"/>
    <property type="project" value="InterPro"/>
</dbReference>
<dbReference type="Pfam" id="PF22936">
    <property type="entry name" value="Pol_BBD"/>
    <property type="match status" value="1"/>
</dbReference>
<accession>A0A151SPQ3</accession>
<dbReference type="PANTHER" id="PTHR42648">
    <property type="entry name" value="TRANSPOSASE, PUTATIVE-RELATED"/>
    <property type="match status" value="1"/>
</dbReference>
<dbReference type="AlphaFoldDB" id="A0A151SPQ3"/>
<dbReference type="OMA" id="DNTELWH"/>
<dbReference type="GO" id="GO:0008233">
    <property type="term" value="F:peptidase activity"/>
    <property type="evidence" value="ECO:0007669"/>
    <property type="project" value="UniProtKB-KW"/>
</dbReference>
<name>A0A151SPQ3_CAJCA</name>
<evidence type="ECO:0000313" key="3">
    <source>
        <dbReference type="EMBL" id="KYP56816.1"/>
    </source>
</evidence>